<name>A0A1X0NFF9_9TRYP</name>
<proteinExistence type="predicted"/>
<dbReference type="AlphaFoldDB" id="A0A1X0NFF9"/>
<feature type="compositionally biased region" description="Polar residues" evidence="1">
    <location>
        <begin position="207"/>
        <end position="216"/>
    </location>
</feature>
<feature type="compositionally biased region" description="Polar residues" evidence="1">
    <location>
        <begin position="119"/>
        <end position="137"/>
    </location>
</feature>
<feature type="transmembrane region" description="Helical" evidence="2">
    <location>
        <begin position="372"/>
        <end position="391"/>
    </location>
</feature>
<sequence length="392" mass="40722">GAGGALRVRPAAESEWLTCGAGSRVSACGKYADLCRQRTARAAATTRTTVDAGQLKVVMAHVGTPEASFVERLMLGLQSNATAEEVTEAKEKRKAEPQKTQHQGAKHDKSKDAREEDLSLSSTRAGAQNHVASSGGDSSHIKHGETVTEVVADSNAHTPSPLEKKSQKPSGQENTVPDTESPVDTTMSQKAEITKQDGAEGEHEGTVLSSGTSVSLKTEESGPSAEATSSTTLGTHSSEVVDSQHITSQPPSENATENSNTNDGNPSQNHSPTETSTLTTPNPTQQSAAAPGTSGTGGSEENGNADSMATNKTNSEAPITPSPQGNAEISRTPTEAPTTNNTIPSPVPNAEINTIVPTLQKKTNADSSVNPVWMRTAAPLLIVVVLFSVVVY</sequence>
<feature type="compositionally biased region" description="Polar residues" evidence="1">
    <location>
        <begin position="168"/>
        <end position="191"/>
    </location>
</feature>
<feature type="region of interest" description="Disordered" evidence="1">
    <location>
        <begin position="84"/>
        <end position="350"/>
    </location>
</feature>
<dbReference type="GeneID" id="39991165"/>
<feature type="compositionally biased region" description="Basic and acidic residues" evidence="1">
    <location>
        <begin position="87"/>
        <end position="117"/>
    </location>
</feature>
<keyword evidence="2" id="KW-0472">Membrane</keyword>
<evidence type="ECO:0000256" key="1">
    <source>
        <dbReference type="SAM" id="MobiDB-lite"/>
    </source>
</evidence>
<protein>
    <submittedName>
        <fullName evidence="3">Uncharacterized protein</fullName>
    </submittedName>
</protein>
<dbReference type="EMBL" id="NBCO01000081">
    <property type="protein sequence ID" value="ORC82957.1"/>
    <property type="molecule type" value="Genomic_DNA"/>
</dbReference>
<dbReference type="RefSeq" id="XP_028877324.1">
    <property type="nucleotide sequence ID" value="XM_029031385.1"/>
</dbReference>
<organism evidence="3 4">
    <name type="scientific">Trypanosoma theileri</name>
    <dbReference type="NCBI Taxonomy" id="67003"/>
    <lineage>
        <taxon>Eukaryota</taxon>
        <taxon>Discoba</taxon>
        <taxon>Euglenozoa</taxon>
        <taxon>Kinetoplastea</taxon>
        <taxon>Metakinetoplastina</taxon>
        <taxon>Trypanosomatida</taxon>
        <taxon>Trypanosomatidae</taxon>
        <taxon>Trypanosoma</taxon>
    </lineage>
</organism>
<feature type="compositionally biased region" description="Polar residues" evidence="1">
    <location>
        <begin position="305"/>
        <end position="344"/>
    </location>
</feature>
<feature type="non-terminal residue" evidence="3">
    <location>
        <position position="1"/>
    </location>
</feature>
<dbReference type="Proteomes" id="UP000192257">
    <property type="component" value="Unassembled WGS sequence"/>
</dbReference>
<keyword evidence="2" id="KW-1133">Transmembrane helix</keyword>
<gene>
    <name evidence="3" type="ORF">TM35_000811070</name>
</gene>
<feature type="compositionally biased region" description="Polar residues" evidence="1">
    <location>
        <begin position="226"/>
        <end position="270"/>
    </location>
</feature>
<feature type="compositionally biased region" description="Low complexity" evidence="1">
    <location>
        <begin position="271"/>
        <end position="287"/>
    </location>
</feature>
<accession>A0A1X0NFF9</accession>
<feature type="compositionally biased region" description="Basic and acidic residues" evidence="1">
    <location>
        <begin position="192"/>
        <end position="205"/>
    </location>
</feature>
<keyword evidence="4" id="KW-1185">Reference proteome</keyword>
<reference evidence="3 4" key="1">
    <citation type="submission" date="2017-03" db="EMBL/GenBank/DDBJ databases">
        <title>An alternative strategy for trypanosome survival in the mammalian bloodstream revealed through genome and transcriptome analysis of the ubiquitous bovine parasite Trypanosoma (Megatrypanum) theileri.</title>
        <authorList>
            <person name="Kelly S."/>
            <person name="Ivens A."/>
            <person name="Mott A."/>
            <person name="O'Neill E."/>
            <person name="Emms D."/>
            <person name="Macleod O."/>
            <person name="Voorheis P."/>
            <person name="Matthews J."/>
            <person name="Matthews K."/>
            <person name="Carrington M."/>
        </authorList>
    </citation>
    <scope>NUCLEOTIDE SEQUENCE [LARGE SCALE GENOMIC DNA]</scope>
    <source>
        <strain evidence="3">Edinburgh</strain>
    </source>
</reference>
<evidence type="ECO:0000256" key="2">
    <source>
        <dbReference type="SAM" id="Phobius"/>
    </source>
</evidence>
<keyword evidence="2" id="KW-0812">Transmembrane</keyword>
<evidence type="ECO:0000313" key="4">
    <source>
        <dbReference type="Proteomes" id="UP000192257"/>
    </source>
</evidence>
<evidence type="ECO:0000313" key="3">
    <source>
        <dbReference type="EMBL" id="ORC82957.1"/>
    </source>
</evidence>
<comment type="caution">
    <text evidence="3">The sequence shown here is derived from an EMBL/GenBank/DDBJ whole genome shotgun (WGS) entry which is preliminary data.</text>
</comment>
<dbReference type="VEuPathDB" id="TriTrypDB:TM35_000811070"/>